<dbReference type="AlphaFoldDB" id="A0A8S1RVH9"/>
<accession>A0A8S1RVH9</accession>
<keyword evidence="2" id="KW-1185">Reference proteome</keyword>
<sequence>MGCTSTKLKSKKDMCFVNVPLQAGRKMSKEEGIISREYKINSTRITQAKKQIVSEVSPVLSEGKNVSNLPTQKGTQKS</sequence>
<evidence type="ECO:0000313" key="2">
    <source>
        <dbReference type="Proteomes" id="UP000689195"/>
    </source>
</evidence>
<organism evidence="1 2">
    <name type="scientific">Paramecium pentaurelia</name>
    <dbReference type="NCBI Taxonomy" id="43138"/>
    <lineage>
        <taxon>Eukaryota</taxon>
        <taxon>Sar</taxon>
        <taxon>Alveolata</taxon>
        <taxon>Ciliophora</taxon>
        <taxon>Intramacronucleata</taxon>
        <taxon>Oligohymenophorea</taxon>
        <taxon>Peniculida</taxon>
        <taxon>Parameciidae</taxon>
        <taxon>Paramecium</taxon>
    </lineage>
</organism>
<reference evidence="1" key="1">
    <citation type="submission" date="2021-01" db="EMBL/GenBank/DDBJ databases">
        <authorList>
            <consortium name="Genoscope - CEA"/>
            <person name="William W."/>
        </authorList>
    </citation>
    <scope>NUCLEOTIDE SEQUENCE</scope>
</reference>
<evidence type="ECO:0000313" key="1">
    <source>
        <dbReference type="EMBL" id="CAD8132088.1"/>
    </source>
</evidence>
<protein>
    <submittedName>
        <fullName evidence="1">Uncharacterized protein</fullName>
    </submittedName>
</protein>
<dbReference type="Proteomes" id="UP000689195">
    <property type="component" value="Unassembled WGS sequence"/>
</dbReference>
<name>A0A8S1RVH9_9CILI</name>
<gene>
    <name evidence="1" type="ORF">PPENT_87.1.T0010436</name>
</gene>
<proteinExistence type="predicted"/>
<dbReference type="EMBL" id="CAJJDO010000001">
    <property type="protein sequence ID" value="CAD8132088.1"/>
    <property type="molecule type" value="Genomic_DNA"/>
</dbReference>
<comment type="caution">
    <text evidence="1">The sequence shown here is derived from an EMBL/GenBank/DDBJ whole genome shotgun (WGS) entry which is preliminary data.</text>
</comment>
<dbReference type="OrthoDB" id="292074at2759"/>